<feature type="compositionally biased region" description="Polar residues" evidence="1">
    <location>
        <begin position="1"/>
        <end position="12"/>
    </location>
</feature>
<feature type="transmembrane region" description="Helical" evidence="2">
    <location>
        <begin position="145"/>
        <end position="162"/>
    </location>
</feature>
<dbReference type="eggNOG" id="ENOG50336ST">
    <property type="taxonomic scope" value="Bacteria"/>
</dbReference>
<dbReference type="OrthoDB" id="6199447at2"/>
<dbReference type="RefSeq" id="WP_012136090.1">
    <property type="nucleotide sequence ID" value="NZ_KE007306.1"/>
</dbReference>
<evidence type="ECO:0000256" key="1">
    <source>
        <dbReference type="SAM" id="MobiDB-lite"/>
    </source>
</evidence>
<name>R8B604_9GAMM</name>
<sequence>MAENRQTAQAQGNLAPGEPVLRQGRAADPVPAAGALNVPARSPALTRTSGDRAPGPGSAAGSVPKTDGGAGSADASLTDETPDNSAPDAENPAAIEQALAESQQRKLRLMLKQCDRVLLMDFDILAMSEWPDNYSLATARRSRDLWLFSALLAAVIFLSGLTGFIPAWIAGGGFGAFVIILLMGMPAIRRIYTSRPSYLDLIVMRKRMLRDARKHIEHLEGKEGLIWQCARMVEFNPALRAARFSELLALSEHRTLARSMTRREYIRLYLIYLLEAEKAYDRAQKAFFDGNQEALDRGWASVAASPEQRA</sequence>
<keyword evidence="2" id="KW-0812">Transmembrane</keyword>
<organism evidence="3 4">
    <name type="scientific">Marinobacter lipolyticus SM19</name>
    <dbReference type="NCBI Taxonomy" id="1318628"/>
    <lineage>
        <taxon>Bacteria</taxon>
        <taxon>Pseudomonadati</taxon>
        <taxon>Pseudomonadota</taxon>
        <taxon>Gammaproteobacteria</taxon>
        <taxon>Pseudomonadales</taxon>
        <taxon>Marinobacteraceae</taxon>
        <taxon>Marinobacter</taxon>
    </lineage>
</organism>
<gene>
    <name evidence="3" type="ORF">MARLIPOL_00528</name>
</gene>
<evidence type="ECO:0008006" key="5">
    <source>
        <dbReference type="Google" id="ProtNLM"/>
    </source>
</evidence>
<protein>
    <recommendedName>
        <fullName evidence="5">Transmembrane protein</fullName>
    </recommendedName>
</protein>
<evidence type="ECO:0000313" key="3">
    <source>
        <dbReference type="EMBL" id="EON93991.1"/>
    </source>
</evidence>
<comment type="caution">
    <text evidence="3">The sequence shown here is derived from an EMBL/GenBank/DDBJ whole genome shotgun (WGS) entry which is preliminary data.</text>
</comment>
<dbReference type="HOGENOM" id="CLU_936282_0_0_6"/>
<keyword evidence="2" id="KW-1133">Transmembrane helix</keyword>
<dbReference type="PATRIC" id="fig|1318628.3.peg.104"/>
<evidence type="ECO:0000313" key="4">
    <source>
        <dbReference type="Proteomes" id="UP000016540"/>
    </source>
</evidence>
<keyword evidence="4" id="KW-1185">Reference proteome</keyword>
<proteinExistence type="predicted"/>
<dbReference type="EMBL" id="ASAD01000002">
    <property type="protein sequence ID" value="EON93991.1"/>
    <property type="molecule type" value="Genomic_DNA"/>
</dbReference>
<keyword evidence="2" id="KW-0472">Membrane</keyword>
<feature type="transmembrane region" description="Helical" evidence="2">
    <location>
        <begin position="168"/>
        <end position="188"/>
    </location>
</feature>
<dbReference type="STRING" id="1318628.MARLIPOL_00528"/>
<reference evidence="3 4" key="1">
    <citation type="journal article" date="2013" name="Genome Announc.">
        <title>Draft Genome Sequence of the Moderately Halophilic Bacterium Marinobacter lipolyticus Strain SM19.</title>
        <authorList>
            <person name="Papke R.T."/>
            <person name="de la Haba R.R."/>
            <person name="Infante-Dominguez C."/>
            <person name="Perez D."/>
            <person name="Sanchez-Porro C."/>
            <person name="Lapierre P."/>
            <person name="Ventosa A."/>
        </authorList>
    </citation>
    <scope>NUCLEOTIDE SEQUENCE [LARGE SCALE GENOMIC DNA]</scope>
    <source>
        <strain evidence="3 4">SM19</strain>
    </source>
</reference>
<feature type="region of interest" description="Disordered" evidence="1">
    <location>
        <begin position="1"/>
        <end position="89"/>
    </location>
</feature>
<dbReference type="AlphaFoldDB" id="R8B604"/>
<accession>R8B604</accession>
<evidence type="ECO:0000256" key="2">
    <source>
        <dbReference type="SAM" id="Phobius"/>
    </source>
</evidence>
<dbReference type="Proteomes" id="UP000016540">
    <property type="component" value="Unassembled WGS sequence"/>
</dbReference>